<evidence type="ECO:0000313" key="1">
    <source>
        <dbReference type="EMBL" id="JAH32679.1"/>
    </source>
</evidence>
<dbReference type="EMBL" id="GBXM01075898">
    <property type="protein sequence ID" value="JAH32679.1"/>
    <property type="molecule type" value="Transcribed_RNA"/>
</dbReference>
<organism evidence="1">
    <name type="scientific">Anguilla anguilla</name>
    <name type="common">European freshwater eel</name>
    <name type="synonym">Muraena anguilla</name>
    <dbReference type="NCBI Taxonomy" id="7936"/>
    <lineage>
        <taxon>Eukaryota</taxon>
        <taxon>Metazoa</taxon>
        <taxon>Chordata</taxon>
        <taxon>Craniata</taxon>
        <taxon>Vertebrata</taxon>
        <taxon>Euteleostomi</taxon>
        <taxon>Actinopterygii</taxon>
        <taxon>Neopterygii</taxon>
        <taxon>Teleostei</taxon>
        <taxon>Anguilliformes</taxon>
        <taxon>Anguillidae</taxon>
        <taxon>Anguilla</taxon>
    </lineage>
</organism>
<accession>A0A0E9RU51</accession>
<sequence length="33" mass="3583">MKPRPWCIGAAISNAMADESSIVRMTFRGEGSL</sequence>
<reference evidence="1" key="1">
    <citation type="submission" date="2014-11" db="EMBL/GenBank/DDBJ databases">
        <authorList>
            <person name="Amaro Gonzalez C."/>
        </authorList>
    </citation>
    <scope>NUCLEOTIDE SEQUENCE</scope>
</reference>
<protein>
    <submittedName>
        <fullName evidence="1">Uncharacterized protein</fullName>
    </submittedName>
</protein>
<dbReference type="AlphaFoldDB" id="A0A0E9RU51"/>
<reference evidence="1" key="2">
    <citation type="journal article" date="2015" name="Fish Shellfish Immunol.">
        <title>Early steps in the European eel (Anguilla anguilla)-Vibrio vulnificus interaction in the gills: Role of the RtxA13 toxin.</title>
        <authorList>
            <person name="Callol A."/>
            <person name="Pajuelo D."/>
            <person name="Ebbesson L."/>
            <person name="Teles M."/>
            <person name="MacKenzie S."/>
            <person name="Amaro C."/>
        </authorList>
    </citation>
    <scope>NUCLEOTIDE SEQUENCE</scope>
</reference>
<name>A0A0E9RU51_ANGAN</name>
<proteinExistence type="predicted"/>